<gene>
    <name evidence="1" type="ORF">N0F65_012854</name>
</gene>
<comment type="caution">
    <text evidence="1">The sequence shown here is derived from an EMBL/GenBank/DDBJ whole genome shotgun (WGS) entry which is preliminary data.</text>
</comment>
<name>A0AAV2YNG4_9STRA</name>
<dbReference type="AlphaFoldDB" id="A0AAV2YNG4"/>
<evidence type="ECO:0008006" key="3">
    <source>
        <dbReference type="Google" id="ProtNLM"/>
    </source>
</evidence>
<sequence>MCERVFSQAKLTFSLHRHRLMPMTVDALVFYKLNGDHWDVSTVAIAMSTDRQSASGEHNSI</sequence>
<proteinExistence type="predicted"/>
<dbReference type="InterPro" id="IPR012337">
    <property type="entry name" value="RNaseH-like_sf"/>
</dbReference>
<evidence type="ECO:0000313" key="2">
    <source>
        <dbReference type="Proteomes" id="UP001146120"/>
    </source>
</evidence>
<organism evidence="1 2">
    <name type="scientific">Lagenidium giganteum</name>
    <dbReference type="NCBI Taxonomy" id="4803"/>
    <lineage>
        <taxon>Eukaryota</taxon>
        <taxon>Sar</taxon>
        <taxon>Stramenopiles</taxon>
        <taxon>Oomycota</taxon>
        <taxon>Peronosporomycetes</taxon>
        <taxon>Pythiales</taxon>
        <taxon>Pythiaceae</taxon>
    </lineage>
</organism>
<reference evidence="1" key="2">
    <citation type="journal article" date="2023" name="Microbiol Resour">
        <title>Decontamination and Annotation of the Draft Genome Sequence of the Oomycete Lagenidium giganteum ARSEF 373.</title>
        <authorList>
            <person name="Morgan W.R."/>
            <person name="Tartar A."/>
        </authorList>
    </citation>
    <scope>NUCLEOTIDE SEQUENCE</scope>
    <source>
        <strain evidence="1">ARSEF 373</strain>
    </source>
</reference>
<keyword evidence="2" id="KW-1185">Reference proteome</keyword>
<accession>A0AAV2YNG4</accession>
<reference evidence="1" key="1">
    <citation type="submission" date="2022-11" db="EMBL/GenBank/DDBJ databases">
        <authorList>
            <person name="Morgan W.R."/>
            <person name="Tartar A."/>
        </authorList>
    </citation>
    <scope>NUCLEOTIDE SEQUENCE</scope>
    <source>
        <strain evidence="1">ARSEF 373</strain>
    </source>
</reference>
<protein>
    <recommendedName>
        <fullName evidence="3">HAT C-terminal dimerisation domain-containing protein</fullName>
    </recommendedName>
</protein>
<dbReference type="EMBL" id="DAKRPA010000231">
    <property type="protein sequence ID" value="DAZ94827.1"/>
    <property type="molecule type" value="Genomic_DNA"/>
</dbReference>
<dbReference type="SUPFAM" id="SSF53098">
    <property type="entry name" value="Ribonuclease H-like"/>
    <property type="match status" value="1"/>
</dbReference>
<dbReference type="Proteomes" id="UP001146120">
    <property type="component" value="Unassembled WGS sequence"/>
</dbReference>
<evidence type="ECO:0000313" key="1">
    <source>
        <dbReference type="EMBL" id="DAZ94827.1"/>
    </source>
</evidence>